<comment type="caution">
    <text evidence="1">The sequence shown here is derived from an EMBL/GenBank/DDBJ whole genome shotgun (WGS) entry which is preliminary data.</text>
</comment>
<dbReference type="AlphaFoldDB" id="A0A512C3Y5"/>
<dbReference type="SUPFAM" id="SSF53474">
    <property type="entry name" value="alpha/beta-Hydrolases"/>
    <property type="match status" value="1"/>
</dbReference>
<proteinExistence type="predicted"/>
<protein>
    <submittedName>
        <fullName evidence="1">Uncharacterized protein</fullName>
    </submittedName>
</protein>
<organism evidence="1 2">
    <name type="scientific">Microvirga aerophila</name>
    <dbReference type="NCBI Taxonomy" id="670291"/>
    <lineage>
        <taxon>Bacteria</taxon>
        <taxon>Pseudomonadati</taxon>
        <taxon>Pseudomonadota</taxon>
        <taxon>Alphaproteobacteria</taxon>
        <taxon>Hyphomicrobiales</taxon>
        <taxon>Methylobacteriaceae</taxon>
        <taxon>Microvirga</taxon>
    </lineage>
</organism>
<dbReference type="Proteomes" id="UP000321085">
    <property type="component" value="Unassembled WGS sequence"/>
</dbReference>
<evidence type="ECO:0000313" key="1">
    <source>
        <dbReference type="EMBL" id="GEO18925.1"/>
    </source>
</evidence>
<dbReference type="InterPro" id="IPR029058">
    <property type="entry name" value="AB_hydrolase_fold"/>
</dbReference>
<accession>A0A512C3Y5</accession>
<dbReference type="EMBL" id="BJYU01000276">
    <property type="protein sequence ID" value="GEO18925.1"/>
    <property type="molecule type" value="Genomic_DNA"/>
</dbReference>
<evidence type="ECO:0000313" key="2">
    <source>
        <dbReference type="Proteomes" id="UP000321085"/>
    </source>
</evidence>
<name>A0A512C3Y5_9HYPH</name>
<gene>
    <name evidence="1" type="ORF">MAE02_66210</name>
</gene>
<reference evidence="1 2" key="1">
    <citation type="submission" date="2019-07" db="EMBL/GenBank/DDBJ databases">
        <title>Whole genome shotgun sequence of Microvirga aerophila NBRC 106136.</title>
        <authorList>
            <person name="Hosoyama A."/>
            <person name="Uohara A."/>
            <person name="Ohji S."/>
            <person name="Ichikawa N."/>
        </authorList>
    </citation>
    <scope>NUCLEOTIDE SEQUENCE [LARGE SCALE GENOMIC DNA]</scope>
    <source>
        <strain evidence="1 2">NBRC 106136</strain>
    </source>
</reference>
<sequence>MVANADALLSQWTNVHGVPEERFAQTVVTGHRRRTWLNKKGKAVVELTLIEGMGHGTPVRRTKAQVSPGDAGPFMLDVGLSSSLHLARSWDLVSQRAASNRR</sequence>
<keyword evidence="2" id="KW-1185">Reference proteome</keyword>